<proteinExistence type="predicted"/>
<sequence length="100" mass="12198">MMDAIRGKSFGIFWRYYDSNDFKDLKRFIRYTYLNFYDVLPRVANLQLIKTMWHGQHLNIRFNKFWPPQELERLLANLANESNHLTTLKIECPAYVFRPH</sequence>
<dbReference type="AlphaFoldDB" id="A0A915EQ09"/>
<evidence type="ECO:0000313" key="1">
    <source>
        <dbReference type="Proteomes" id="UP000887574"/>
    </source>
</evidence>
<name>A0A915EQ09_9BILA</name>
<protein>
    <submittedName>
        <fullName evidence="2">Uncharacterized protein</fullName>
    </submittedName>
</protein>
<organism evidence="1 2">
    <name type="scientific">Ditylenchus dipsaci</name>
    <dbReference type="NCBI Taxonomy" id="166011"/>
    <lineage>
        <taxon>Eukaryota</taxon>
        <taxon>Metazoa</taxon>
        <taxon>Ecdysozoa</taxon>
        <taxon>Nematoda</taxon>
        <taxon>Chromadorea</taxon>
        <taxon>Rhabditida</taxon>
        <taxon>Tylenchina</taxon>
        <taxon>Tylenchomorpha</taxon>
        <taxon>Sphaerularioidea</taxon>
        <taxon>Anguinidae</taxon>
        <taxon>Anguininae</taxon>
        <taxon>Ditylenchus</taxon>
    </lineage>
</organism>
<keyword evidence="1" id="KW-1185">Reference proteome</keyword>
<accession>A0A915EQ09</accession>
<dbReference type="Proteomes" id="UP000887574">
    <property type="component" value="Unplaced"/>
</dbReference>
<dbReference type="WBParaSite" id="jg8265">
    <property type="protein sequence ID" value="jg8265"/>
    <property type="gene ID" value="jg8265"/>
</dbReference>
<reference evidence="2" key="1">
    <citation type="submission" date="2022-11" db="UniProtKB">
        <authorList>
            <consortium name="WormBaseParasite"/>
        </authorList>
    </citation>
    <scope>IDENTIFICATION</scope>
</reference>
<evidence type="ECO:0000313" key="2">
    <source>
        <dbReference type="WBParaSite" id="jg8265"/>
    </source>
</evidence>